<dbReference type="EMBL" id="JADGJH010000540">
    <property type="protein sequence ID" value="KAJ3126831.1"/>
    <property type="molecule type" value="Genomic_DNA"/>
</dbReference>
<proteinExistence type="predicted"/>
<feature type="transmembrane region" description="Helical" evidence="1">
    <location>
        <begin position="153"/>
        <end position="174"/>
    </location>
</feature>
<dbReference type="SUPFAM" id="SSF81321">
    <property type="entry name" value="Family A G protein-coupled receptor-like"/>
    <property type="match status" value="1"/>
</dbReference>
<evidence type="ECO:0000256" key="1">
    <source>
        <dbReference type="SAM" id="Phobius"/>
    </source>
</evidence>
<keyword evidence="1" id="KW-1133">Transmembrane helix</keyword>
<sequence length="223" mass="24823">MLILGSISINDPVAAAFSNLVIVCLFGLNLNLALEQWIQITSNMNAKMIYSGFYCLFVGLVVATVALFSSSPTTDSFRPLSQPQRGIWLIVVPAISYLGSVVLMIVFYSSTYQYSTKKLADRPALVSFFVTNMENDIDDEMVESLHQKLQRQILFKCIGLSSSLIISYVPLLIYGVAVTLNANTANNSTFFDSVALIMSFDVILTPTMVLFFSREMRDYIVPF</sequence>
<reference evidence="2" key="1">
    <citation type="submission" date="2020-05" db="EMBL/GenBank/DDBJ databases">
        <title>Phylogenomic resolution of chytrid fungi.</title>
        <authorList>
            <person name="Stajich J.E."/>
            <person name="Amses K."/>
            <person name="Simmons R."/>
            <person name="Seto K."/>
            <person name="Myers J."/>
            <person name="Bonds A."/>
            <person name="Quandt C.A."/>
            <person name="Barry K."/>
            <person name="Liu P."/>
            <person name="Grigoriev I."/>
            <person name="Longcore J.E."/>
            <person name="James T.Y."/>
        </authorList>
    </citation>
    <scope>NUCLEOTIDE SEQUENCE</scope>
    <source>
        <strain evidence="2">JEL0513</strain>
    </source>
</reference>
<feature type="transmembrane region" description="Helical" evidence="1">
    <location>
        <begin position="194"/>
        <end position="213"/>
    </location>
</feature>
<comment type="caution">
    <text evidence="2">The sequence shown here is derived from an EMBL/GenBank/DDBJ whole genome shotgun (WGS) entry which is preliminary data.</text>
</comment>
<evidence type="ECO:0000313" key="3">
    <source>
        <dbReference type="Proteomes" id="UP001211907"/>
    </source>
</evidence>
<gene>
    <name evidence="2" type="ORF">HK100_010072</name>
</gene>
<dbReference type="Gene3D" id="1.20.1070.10">
    <property type="entry name" value="Rhodopsin 7-helix transmembrane proteins"/>
    <property type="match status" value="1"/>
</dbReference>
<feature type="transmembrane region" description="Helical" evidence="1">
    <location>
        <begin position="87"/>
        <end position="108"/>
    </location>
</feature>
<keyword evidence="1" id="KW-0812">Transmembrane</keyword>
<protein>
    <submittedName>
        <fullName evidence="2">Uncharacterized protein</fullName>
    </submittedName>
</protein>
<organism evidence="2 3">
    <name type="scientific">Physocladia obscura</name>
    <dbReference type="NCBI Taxonomy" id="109957"/>
    <lineage>
        <taxon>Eukaryota</taxon>
        <taxon>Fungi</taxon>
        <taxon>Fungi incertae sedis</taxon>
        <taxon>Chytridiomycota</taxon>
        <taxon>Chytridiomycota incertae sedis</taxon>
        <taxon>Chytridiomycetes</taxon>
        <taxon>Chytridiales</taxon>
        <taxon>Chytriomycetaceae</taxon>
        <taxon>Physocladia</taxon>
    </lineage>
</organism>
<dbReference type="AlphaFoldDB" id="A0AAD5XJ09"/>
<dbReference type="Proteomes" id="UP001211907">
    <property type="component" value="Unassembled WGS sequence"/>
</dbReference>
<name>A0AAD5XJ09_9FUNG</name>
<feature type="transmembrane region" description="Helical" evidence="1">
    <location>
        <begin position="46"/>
        <end position="67"/>
    </location>
</feature>
<feature type="transmembrane region" description="Helical" evidence="1">
    <location>
        <begin position="12"/>
        <end position="34"/>
    </location>
</feature>
<keyword evidence="1" id="KW-0472">Membrane</keyword>
<accession>A0AAD5XJ09</accession>
<keyword evidence="3" id="KW-1185">Reference proteome</keyword>
<evidence type="ECO:0000313" key="2">
    <source>
        <dbReference type="EMBL" id="KAJ3126831.1"/>
    </source>
</evidence>